<accession>A0AAU0F5L7</accession>
<gene>
    <name evidence="1" type="ORF">BPO_1436</name>
</gene>
<dbReference type="EMBL" id="CP136426">
    <property type="protein sequence ID" value="WOC52083.1"/>
    <property type="molecule type" value="Genomic_DNA"/>
</dbReference>
<organism evidence="1 2">
    <name type="scientific">Bergeyella porcorum</name>
    <dbReference type="NCBI Taxonomy" id="1735111"/>
    <lineage>
        <taxon>Bacteria</taxon>
        <taxon>Pseudomonadati</taxon>
        <taxon>Bacteroidota</taxon>
        <taxon>Flavobacteriia</taxon>
        <taxon>Flavobacteriales</taxon>
        <taxon>Weeksellaceae</taxon>
        <taxon>Bergeyella</taxon>
    </lineage>
</organism>
<evidence type="ECO:0000313" key="2">
    <source>
        <dbReference type="Proteomes" id="UP001432059"/>
    </source>
</evidence>
<proteinExistence type="predicted"/>
<dbReference type="Proteomes" id="UP001432059">
    <property type="component" value="Chromosome"/>
</dbReference>
<name>A0AAU0F5L7_9FLAO</name>
<sequence length="31" mass="3636">MDHRDLKVEILRQDGEKNKFLSSVANTPHQE</sequence>
<dbReference type="AlphaFoldDB" id="A0AAU0F5L7"/>
<keyword evidence="2" id="KW-1185">Reference proteome</keyword>
<evidence type="ECO:0000313" key="1">
    <source>
        <dbReference type="EMBL" id="WOC52083.1"/>
    </source>
</evidence>
<reference evidence="1" key="1">
    <citation type="submission" date="2023-10" db="EMBL/GenBank/DDBJ databases">
        <title>Characterization and whole genome sequencing of a novel strain of Bergeyella porcorum QD2021 isolated from pig.</title>
        <authorList>
            <person name="Liu G."/>
            <person name="Chen C."/>
            <person name="Han X."/>
        </authorList>
    </citation>
    <scope>NUCLEOTIDE SEQUENCE</scope>
    <source>
        <strain evidence="1">QD2021</strain>
    </source>
</reference>
<protein>
    <submittedName>
        <fullName evidence="1">Uncharacterized protein</fullName>
    </submittedName>
</protein>
<dbReference type="KEGG" id="bpor:BPO_1436"/>